<dbReference type="RefSeq" id="WP_068009838.1">
    <property type="nucleotide sequence ID" value="NZ_QQBC01000014.1"/>
</dbReference>
<evidence type="ECO:0000313" key="3">
    <source>
        <dbReference type="Proteomes" id="UP000254869"/>
    </source>
</evidence>
<comment type="caution">
    <text evidence="2">The sequence shown here is derived from an EMBL/GenBank/DDBJ whole genome shotgun (WGS) entry which is preliminary data.</text>
</comment>
<proteinExistence type="predicted"/>
<keyword evidence="1" id="KW-0812">Transmembrane</keyword>
<keyword evidence="3" id="KW-1185">Reference proteome</keyword>
<keyword evidence="1" id="KW-1133">Transmembrane helix</keyword>
<protein>
    <submittedName>
        <fullName evidence="2">Putative membrane protein</fullName>
    </submittedName>
</protein>
<keyword evidence="1" id="KW-0472">Membrane</keyword>
<name>A0A370HS97_9NOCA</name>
<evidence type="ECO:0000313" key="2">
    <source>
        <dbReference type="EMBL" id="RDI61412.1"/>
    </source>
</evidence>
<dbReference type="Proteomes" id="UP000254869">
    <property type="component" value="Unassembled WGS sequence"/>
</dbReference>
<feature type="transmembrane region" description="Helical" evidence="1">
    <location>
        <begin position="7"/>
        <end position="27"/>
    </location>
</feature>
<dbReference type="AlphaFoldDB" id="A0A370HS97"/>
<dbReference type="EMBL" id="QQBC01000014">
    <property type="protein sequence ID" value="RDI61412.1"/>
    <property type="molecule type" value="Genomic_DNA"/>
</dbReference>
<reference evidence="2 3" key="1">
    <citation type="submission" date="2018-07" db="EMBL/GenBank/DDBJ databases">
        <title>Genomic Encyclopedia of Type Strains, Phase IV (KMG-IV): sequencing the most valuable type-strain genomes for metagenomic binning, comparative biology and taxonomic classification.</title>
        <authorList>
            <person name="Goeker M."/>
        </authorList>
    </citation>
    <scope>NUCLEOTIDE SEQUENCE [LARGE SCALE GENOMIC DNA]</scope>
    <source>
        <strain evidence="2 3">DSM 44290</strain>
    </source>
</reference>
<organism evidence="2 3">
    <name type="scientific">Nocardia pseudobrasiliensis</name>
    <dbReference type="NCBI Taxonomy" id="45979"/>
    <lineage>
        <taxon>Bacteria</taxon>
        <taxon>Bacillati</taxon>
        <taxon>Actinomycetota</taxon>
        <taxon>Actinomycetes</taxon>
        <taxon>Mycobacteriales</taxon>
        <taxon>Nocardiaceae</taxon>
        <taxon>Nocardia</taxon>
    </lineage>
</organism>
<evidence type="ECO:0000256" key="1">
    <source>
        <dbReference type="SAM" id="Phobius"/>
    </source>
</evidence>
<dbReference type="STRING" id="1210086.GCA_001613105_07961"/>
<sequence length="387" mass="38831">MTGKRWILLVSAVVAVGAIAGGLMWWLRPDAAPTAIALVNSDTGPTGAKVVKALQGDGSHEWQAVKPGDADTSDYAAVITLPADLSASVGSLATAQPHRAQVTVATNADADPNLVNDAVTKVTQRISATGMDDTLAAVSSARGSVQQVAFTTQLLGAGVQMAADASNQFGGGADQMLGFLNTAKAGAGQLTSGIGQLNDTLGAATTQANSLAATLDTTGVTIGQINDTANALSTGLDQVLPLLRSLPFAGDPRLADAIAKLDALHQISNQAGAQLAGFAQLTGSSTDPSTPVGTLLRDAAGRLTAASAQLNQGAELAKQVPQIADQGAAQLTAALQALSGGVTQLQQIVTNLNTQTGKALSALPVHSGGQQTTIAANLSDPVDIVRN</sequence>
<accession>A0A370HS97</accession>
<gene>
    <name evidence="2" type="ORF">DFR76_114137</name>
</gene>